<evidence type="ECO:0008006" key="3">
    <source>
        <dbReference type="Google" id="ProtNLM"/>
    </source>
</evidence>
<keyword evidence="2" id="KW-1185">Reference proteome</keyword>
<sequence length="303" mass="31584">MNRPRTRRRVRRSPGRALARAAAVVAAGLGVLALGVTGVVAAIDRMIPDEPLTERCAADLDGTQWYLTPDQAQHAALFAAMAHERDLPARAVTLAIATGLQESKLTNIDYGDRDSVGLFQQRPSQGWGEVEQLMDPVYATGAFYDALIKVDGYEDMEITVAAQAVQRSGFPDAYAQHEGRSRAWANALAGYAEGAVTCALAAPDAPGSPDALAARVARDLPTVGIEATPTRVSIDAVPLAGDGGIDTPARAGTAVAAWAVAVAHAHGATAVGVGDQVWSRADNTWTAGDVTLPDGLVQVDLAD</sequence>
<name>A0A1I2DNN8_9MICO</name>
<reference evidence="2" key="1">
    <citation type="submission" date="2016-10" db="EMBL/GenBank/DDBJ databases">
        <authorList>
            <person name="Varghese N."/>
            <person name="Submissions S."/>
        </authorList>
    </citation>
    <scope>NUCLEOTIDE SEQUENCE [LARGE SCALE GENOMIC DNA]</scope>
    <source>
        <strain evidence="2">DSM 19083</strain>
    </source>
</reference>
<dbReference type="RefSeq" id="WP_229828286.1">
    <property type="nucleotide sequence ID" value="NZ_BNAN01000001.1"/>
</dbReference>
<organism evidence="1 2">
    <name type="scientific">Flavimobilis marinus</name>
    <dbReference type="NCBI Taxonomy" id="285351"/>
    <lineage>
        <taxon>Bacteria</taxon>
        <taxon>Bacillati</taxon>
        <taxon>Actinomycetota</taxon>
        <taxon>Actinomycetes</taxon>
        <taxon>Micrococcales</taxon>
        <taxon>Jonesiaceae</taxon>
        <taxon>Flavimobilis</taxon>
    </lineage>
</organism>
<evidence type="ECO:0000313" key="2">
    <source>
        <dbReference type="Proteomes" id="UP000198520"/>
    </source>
</evidence>
<accession>A0A1I2DNN8</accession>
<dbReference type="Proteomes" id="UP000198520">
    <property type="component" value="Unassembled WGS sequence"/>
</dbReference>
<gene>
    <name evidence="1" type="ORF">SAMN04488035_0643</name>
</gene>
<protein>
    <recommendedName>
        <fullName evidence="3">Transglycosylase SLT domain-containing protein</fullName>
    </recommendedName>
</protein>
<evidence type="ECO:0000313" key="1">
    <source>
        <dbReference type="EMBL" id="SFE82077.1"/>
    </source>
</evidence>
<proteinExistence type="predicted"/>
<dbReference type="AlphaFoldDB" id="A0A1I2DNN8"/>
<dbReference type="STRING" id="285351.SAMN04488035_0643"/>
<dbReference type="EMBL" id="FONZ01000001">
    <property type="protein sequence ID" value="SFE82077.1"/>
    <property type="molecule type" value="Genomic_DNA"/>
</dbReference>